<dbReference type="AlphaFoldDB" id="A0A9P5NFZ9"/>
<reference evidence="1" key="1">
    <citation type="submission" date="2020-11" db="EMBL/GenBank/DDBJ databases">
        <authorList>
            <consortium name="DOE Joint Genome Institute"/>
            <person name="Ahrendt S."/>
            <person name="Riley R."/>
            <person name="Andreopoulos W."/>
            <person name="LaButti K."/>
            <person name="Pangilinan J."/>
            <person name="Ruiz-duenas F.J."/>
            <person name="Barrasa J.M."/>
            <person name="Sanchez-Garcia M."/>
            <person name="Camarero S."/>
            <person name="Miyauchi S."/>
            <person name="Serrano A."/>
            <person name="Linde D."/>
            <person name="Babiker R."/>
            <person name="Drula E."/>
            <person name="Ayuso-Fernandez I."/>
            <person name="Pacheco R."/>
            <person name="Padilla G."/>
            <person name="Ferreira P."/>
            <person name="Barriuso J."/>
            <person name="Kellner H."/>
            <person name="Castanera R."/>
            <person name="Alfaro M."/>
            <person name="Ramirez L."/>
            <person name="Pisabarro A.G."/>
            <person name="Kuo A."/>
            <person name="Tritt A."/>
            <person name="Lipzen A."/>
            <person name="He G."/>
            <person name="Yan M."/>
            <person name="Ng V."/>
            <person name="Cullen D."/>
            <person name="Martin F."/>
            <person name="Rosso M.-N."/>
            <person name="Henrissat B."/>
            <person name="Hibbett D."/>
            <person name="Martinez A.T."/>
            <person name="Grigoriev I.V."/>
        </authorList>
    </citation>
    <scope>NUCLEOTIDE SEQUENCE</scope>
    <source>
        <strain evidence="1">AH 44721</strain>
    </source>
</reference>
<comment type="caution">
    <text evidence="1">The sequence shown here is derived from an EMBL/GenBank/DDBJ whole genome shotgun (WGS) entry which is preliminary data.</text>
</comment>
<dbReference type="EMBL" id="JADNYJ010000102">
    <property type="protein sequence ID" value="KAF8885394.1"/>
    <property type="molecule type" value="Genomic_DNA"/>
</dbReference>
<evidence type="ECO:0000313" key="1">
    <source>
        <dbReference type="EMBL" id="KAF8885394.1"/>
    </source>
</evidence>
<protein>
    <recommendedName>
        <fullName evidence="3">F-box domain-containing protein</fullName>
    </recommendedName>
</protein>
<dbReference type="Gene3D" id="3.80.10.10">
    <property type="entry name" value="Ribonuclease Inhibitor"/>
    <property type="match status" value="1"/>
</dbReference>
<proteinExistence type="predicted"/>
<dbReference type="SUPFAM" id="SSF52047">
    <property type="entry name" value="RNI-like"/>
    <property type="match status" value="1"/>
</dbReference>
<organism evidence="1 2">
    <name type="scientific">Gymnopilus junonius</name>
    <name type="common">Spectacular rustgill mushroom</name>
    <name type="synonym">Gymnopilus spectabilis subsp. junonius</name>
    <dbReference type="NCBI Taxonomy" id="109634"/>
    <lineage>
        <taxon>Eukaryota</taxon>
        <taxon>Fungi</taxon>
        <taxon>Dikarya</taxon>
        <taxon>Basidiomycota</taxon>
        <taxon>Agaricomycotina</taxon>
        <taxon>Agaricomycetes</taxon>
        <taxon>Agaricomycetidae</taxon>
        <taxon>Agaricales</taxon>
        <taxon>Agaricineae</taxon>
        <taxon>Hymenogastraceae</taxon>
        <taxon>Gymnopilus</taxon>
    </lineage>
</organism>
<dbReference type="OrthoDB" id="3256662at2759"/>
<evidence type="ECO:0008006" key="3">
    <source>
        <dbReference type="Google" id="ProtNLM"/>
    </source>
</evidence>
<sequence>MSVLHWSSPIRKCGEKILSPIPNEIYFEIFHHVKSRVPSLRLHPFVKRDLWNMALACRFFCSVALPLVFERLVFVGHRNEASASQNHASFCRSILKRDATAIMMAQNVKSCAFSSWYLSEREEDMEWIFRELFSIYSKGVGFMTNIREISLFLTPVTKELIKTLTDLPHLESLSLTACLPSKDVTNKHLRKLQSLSLKSFSVSQMKHLEDDWWLEFYHQINFQPIVDITTSSWMLCRSLAETDGTLGLEKFDIYIVEDLTVLGLILSKSPSLKVFQNTTYKKSNGFLTLDKIALPHLQHLKAPIAILNTLVPGRPISTIEFTPFEQLEQEQIKCLKFSSRPVTNLSLSATIFDWEDFDLWKQCPHITTLRILLDVIGISDTYMSGIELLSKLRRYPKQPLLHTFIVDPITNNLPRDLQLEHRWLADFVLPQFPALRQCQFGSGFEWFYCHIEAIWRPRVVPKLCEDVLKWARLNQQLDGVDYDGFLKRLLAASD</sequence>
<accession>A0A9P5NFZ9</accession>
<name>A0A9P5NFZ9_GYMJU</name>
<keyword evidence="2" id="KW-1185">Reference proteome</keyword>
<evidence type="ECO:0000313" key="2">
    <source>
        <dbReference type="Proteomes" id="UP000724874"/>
    </source>
</evidence>
<dbReference type="InterPro" id="IPR032675">
    <property type="entry name" value="LRR_dom_sf"/>
</dbReference>
<dbReference type="Proteomes" id="UP000724874">
    <property type="component" value="Unassembled WGS sequence"/>
</dbReference>
<gene>
    <name evidence="1" type="ORF">CPB84DRAFT_1788403</name>
</gene>